<evidence type="ECO:0000313" key="3">
    <source>
        <dbReference type="EMBL" id="BDS11466.1"/>
    </source>
</evidence>
<proteinExistence type="predicted"/>
<protein>
    <submittedName>
        <fullName evidence="3">Tyrosine-type recombinase/integrase</fullName>
    </submittedName>
</protein>
<reference evidence="3" key="1">
    <citation type="submission" date="2022-09" db="EMBL/GenBank/DDBJ databases">
        <title>Aureispira anguillicida sp. nov., isolated from Leptocephalus of Japanese eel Anguilla japonica.</title>
        <authorList>
            <person name="Yuasa K."/>
            <person name="Mekata T."/>
            <person name="Ikunari K."/>
        </authorList>
    </citation>
    <scope>NUCLEOTIDE SEQUENCE</scope>
    <source>
        <strain evidence="3">EL160426</strain>
    </source>
</reference>
<evidence type="ECO:0000259" key="2">
    <source>
        <dbReference type="Pfam" id="PF00589"/>
    </source>
</evidence>
<dbReference type="SUPFAM" id="SSF56349">
    <property type="entry name" value="DNA breaking-rejoining enzymes"/>
    <property type="match status" value="1"/>
</dbReference>
<dbReference type="EMBL" id="AP026867">
    <property type="protein sequence ID" value="BDS11466.1"/>
    <property type="molecule type" value="Genomic_DNA"/>
</dbReference>
<dbReference type="RefSeq" id="WP_264792642.1">
    <property type="nucleotide sequence ID" value="NZ_AP026867.1"/>
</dbReference>
<evidence type="ECO:0000313" key="4">
    <source>
        <dbReference type="Proteomes" id="UP001060919"/>
    </source>
</evidence>
<organism evidence="3 4">
    <name type="scientific">Aureispira anguillae</name>
    <dbReference type="NCBI Taxonomy" id="2864201"/>
    <lineage>
        <taxon>Bacteria</taxon>
        <taxon>Pseudomonadati</taxon>
        <taxon>Bacteroidota</taxon>
        <taxon>Saprospiria</taxon>
        <taxon>Saprospirales</taxon>
        <taxon>Saprospiraceae</taxon>
        <taxon>Aureispira</taxon>
    </lineage>
</organism>
<dbReference type="GO" id="GO:0003677">
    <property type="term" value="F:DNA binding"/>
    <property type="evidence" value="ECO:0007669"/>
    <property type="project" value="InterPro"/>
</dbReference>
<dbReference type="GO" id="GO:0015074">
    <property type="term" value="P:DNA integration"/>
    <property type="evidence" value="ECO:0007669"/>
    <property type="project" value="InterPro"/>
</dbReference>
<dbReference type="GO" id="GO:0006310">
    <property type="term" value="P:DNA recombination"/>
    <property type="evidence" value="ECO:0007669"/>
    <property type="project" value="UniProtKB-KW"/>
</dbReference>
<dbReference type="InterPro" id="IPR011010">
    <property type="entry name" value="DNA_brk_join_enz"/>
</dbReference>
<dbReference type="Proteomes" id="UP001060919">
    <property type="component" value="Chromosome"/>
</dbReference>
<dbReference type="Gene3D" id="1.10.443.10">
    <property type="entry name" value="Intergrase catalytic core"/>
    <property type="match status" value="1"/>
</dbReference>
<keyword evidence="1" id="KW-0233">DNA recombination</keyword>
<dbReference type="InterPro" id="IPR013762">
    <property type="entry name" value="Integrase-like_cat_sf"/>
</dbReference>
<gene>
    <name evidence="3" type="ORF">AsAng_0021800</name>
</gene>
<dbReference type="Pfam" id="PF00589">
    <property type="entry name" value="Phage_integrase"/>
    <property type="match status" value="1"/>
</dbReference>
<evidence type="ECO:0000256" key="1">
    <source>
        <dbReference type="ARBA" id="ARBA00023172"/>
    </source>
</evidence>
<accession>A0A916DRT9</accession>
<dbReference type="InterPro" id="IPR002104">
    <property type="entry name" value="Integrase_catalytic"/>
</dbReference>
<sequence length="64" mass="7294">MKNHKSKKIAYDAGILKPVTSHVARHTFATDLAAKVPIHILKAILQHAKIETTMIYLHLFFAHY</sequence>
<dbReference type="AlphaFoldDB" id="A0A916DRT9"/>
<name>A0A916DRT9_9BACT</name>
<dbReference type="KEGG" id="aup:AsAng_0021800"/>
<keyword evidence="4" id="KW-1185">Reference proteome</keyword>
<feature type="domain" description="Tyr recombinase" evidence="2">
    <location>
        <begin position="4"/>
        <end position="62"/>
    </location>
</feature>